<name>A0A0I9XYK1_9MYCO</name>
<evidence type="ECO:0000313" key="3">
    <source>
        <dbReference type="Proteomes" id="UP000036334"/>
    </source>
</evidence>
<dbReference type="PATRIC" id="fig|29311.18.peg.3832"/>
<dbReference type="AlphaFoldDB" id="A0A0I9XYK1"/>
<dbReference type="Gene3D" id="3.40.33.10">
    <property type="entry name" value="CAP"/>
    <property type="match status" value="1"/>
</dbReference>
<sequence length="139" mass="14953">MLLGAPAVASEEPDQPLLDLINQQRAQAQPPCAPLHQNLQLQAAADQHAHDLATNGWRDNHIGSDGSTPFQRIDATGYRWKAAAENQAQNYSDQAVVTWWMNSPGHQANMLNCRYTDAGTASVSNSDGIYAVAVFAAPG</sequence>
<dbReference type="InterPro" id="IPR014044">
    <property type="entry name" value="CAP_dom"/>
</dbReference>
<dbReference type="Proteomes" id="UP000036334">
    <property type="component" value="Unassembled WGS sequence"/>
</dbReference>
<keyword evidence="3" id="KW-1185">Reference proteome</keyword>
<reference evidence="2 3" key="1">
    <citation type="submission" date="2015-05" db="EMBL/GenBank/DDBJ databases">
        <title>Genome sequence of Mycobacterium haemophilum.</title>
        <authorList>
            <person name="Greninger A.L."/>
            <person name="Cunningham G."/>
            <person name="Miller S."/>
        </authorList>
    </citation>
    <scope>NUCLEOTIDE SEQUENCE [LARGE SCALE GENOMIC DNA]</scope>
    <source>
        <strain evidence="3">UC1</strain>
    </source>
</reference>
<evidence type="ECO:0000313" key="2">
    <source>
        <dbReference type="EMBL" id="KLO36685.1"/>
    </source>
</evidence>
<dbReference type="PANTHER" id="PTHR31157">
    <property type="entry name" value="SCP DOMAIN-CONTAINING PROTEIN"/>
    <property type="match status" value="1"/>
</dbReference>
<dbReference type="SUPFAM" id="SSF55797">
    <property type="entry name" value="PR-1-like"/>
    <property type="match status" value="1"/>
</dbReference>
<dbReference type="Pfam" id="PF00188">
    <property type="entry name" value="CAP"/>
    <property type="match status" value="1"/>
</dbReference>
<protein>
    <recommendedName>
        <fullName evidence="1">SCP domain-containing protein</fullName>
    </recommendedName>
</protein>
<dbReference type="InterPro" id="IPR035940">
    <property type="entry name" value="CAP_sf"/>
</dbReference>
<accession>A0A0I9XYK1</accession>
<comment type="caution">
    <text evidence="2">The sequence shown here is derived from an EMBL/GenBank/DDBJ whole genome shotgun (WGS) entry which is preliminary data.</text>
</comment>
<evidence type="ECO:0000259" key="1">
    <source>
        <dbReference type="Pfam" id="PF00188"/>
    </source>
</evidence>
<organism evidence="2 3">
    <name type="scientific">Mycobacterium haemophilum</name>
    <dbReference type="NCBI Taxonomy" id="29311"/>
    <lineage>
        <taxon>Bacteria</taxon>
        <taxon>Bacillati</taxon>
        <taxon>Actinomycetota</taxon>
        <taxon>Actinomycetes</taxon>
        <taxon>Mycobacteriales</taxon>
        <taxon>Mycobacteriaceae</taxon>
        <taxon>Mycobacterium</taxon>
    </lineage>
</organism>
<dbReference type="CDD" id="cd05379">
    <property type="entry name" value="CAP_bacterial"/>
    <property type="match status" value="1"/>
</dbReference>
<gene>
    <name evidence="2" type="ORF">ABH38_11450</name>
</gene>
<feature type="domain" description="SCP" evidence="1">
    <location>
        <begin position="18"/>
        <end position="134"/>
    </location>
</feature>
<dbReference type="PANTHER" id="PTHR31157:SF1">
    <property type="entry name" value="SCP DOMAIN-CONTAINING PROTEIN"/>
    <property type="match status" value="1"/>
</dbReference>
<proteinExistence type="predicted"/>
<dbReference type="STRING" id="1202450.B586_01535"/>
<dbReference type="EMBL" id="LDPR01000008">
    <property type="protein sequence ID" value="KLO36685.1"/>
    <property type="molecule type" value="Genomic_DNA"/>
</dbReference>